<evidence type="ECO:0000259" key="1">
    <source>
        <dbReference type="Pfam" id="PF03372"/>
    </source>
</evidence>
<feature type="domain" description="Endonuclease/exonuclease/phosphatase" evidence="1">
    <location>
        <begin position="27"/>
        <end position="148"/>
    </location>
</feature>
<gene>
    <name evidence="2" type="ORF">Zm00014a_006396</name>
</gene>
<evidence type="ECO:0000313" key="2">
    <source>
        <dbReference type="EMBL" id="PWZ04666.1"/>
    </source>
</evidence>
<dbReference type="InterPro" id="IPR036691">
    <property type="entry name" value="Endo/exonu/phosph_ase_sf"/>
</dbReference>
<name>A0A3L6D7V1_MAIZE</name>
<evidence type="ECO:0000313" key="3">
    <source>
        <dbReference type="Proteomes" id="UP000251960"/>
    </source>
</evidence>
<reference evidence="2 3" key="1">
    <citation type="journal article" date="2018" name="Nat. Genet.">
        <title>Extensive intraspecific gene order and gene structural variations between Mo17 and other maize genomes.</title>
        <authorList>
            <person name="Sun S."/>
            <person name="Zhou Y."/>
            <person name="Chen J."/>
            <person name="Shi J."/>
            <person name="Zhao H."/>
            <person name="Zhao H."/>
            <person name="Song W."/>
            <person name="Zhang M."/>
            <person name="Cui Y."/>
            <person name="Dong X."/>
            <person name="Liu H."/>
            <person name="Ma X."/>
            <person name="Jiao Y."/>
            <person name="Wang B."/>
            <person name="Wei X."/>
            <person name="Stein J.C."/>
            <person name="Glaubitz J.C."/>
            <person name="Lu F."/>
            <person name="Yu G."/>
            <person name="Liang C."/>
            <person name="Fengler K."/>
            <person name="Li B."/>
            <person name="Rafalski A."/>
            <person name="Schnable P.S."/>
            <person name="Ware D.H."/>
            <person name="Buckler E.S."/>
            <person name="Lai J."/>
        </authorList>
    </citation>
    <scope>NUCLEOTIDE SEQUENCE [LARGE SCALE GENOMIC DNA]</scope>
    <source>
        <strain evidence="3">cv. Missouri 17</strain>
        <tissue evidence="2">Seedling</tissue>
    </source>
</reference>
<dbReference type="Gene3D" id="3.60.10.10">
    <property type="entry name" value="Endonuclease/exonuclease/phosphatase"/>
    <property type="match status" value="1"/>
</dbReference>
<accession>A0A3L6D7V1</accession>
<organism evidence="2 3">
    <name type="scientific">Zea mays</name>
    <name type="common">Maize</name>
    <dbReference type="NCBI Taxonomy" id="4577"/>
    <lineage>
        <taxon>Eukaryota</taxon>
        <taxon>Viridiplantae</taxon>
        <taxon>Streptophyta</taxon>
        <taxon>Embryophyta</taxon>
        <taxon>Tracheophyta</taxon>
        <taxon>Spermatophyta</taxon>
        <taxon>Magnoliopsida</taxon>
        <taxon>Liliopsida</taxon>
        <taxon>Poales</taxon>
        <taxon>Poaceae</taxon>
        <taxon>PACMAD clade</taxon>
        <taxon>Panicoideae</taxon>
        <taxon>Andropogonodae</taxon>
        <taxon>Andropogoneae</taxon>
        <taxon>Tripsacinae</taxon>
        <taxon>Zea</taxon>
    </lineage>
</organism>
<dbReference type="EMBL" id="NCVQ01000066">
    <property type="protein sequence ID" value="PWZ04666.1"/>
    <property type="molecule type" value="Genomic_DNA"/>
</dbReference>
<proteinExistence type="predicted"/>
<dbReference type="PANTHER" id="PTHR33710">
    <property type="entry name" value="BNAC02G09200D PROTEIN"/>
    <property type="match status" value="1"/>
</dbReference>
<dbReference type="AlphaFoldDB" id="A0A3L6D7V1"/>
<dbReference type="PANTHER" id="PTHR33710:SF72">
    <property type="entry name" value="OS04G0204200 PROTEIN"/>
    <property type="match status" value="1"/>
</dbReference>
<protein>
    <recommendedName>
        <fullName evidence="1">Endonuclease/exonuclease/phosphatase domain-containing protein</fullName>
    </recommendedName>
</protein>
<dbReference type="Proteomes" id="UP000251960">
    <property type="component" value="Unassembled WGS sequence"/>
</dbReference>
<dbReference type="Pfam" id="PF03372">
    <property type="entry name" value="Exo_endo_phos"/>
    <property type="match status" value="1"/>
</dbReference>
<dbReference type="SUPFAM" id="SSF56219">
    <property type="entry name" value="DNase I-like"/>
    <property type="match status" value="1"/>
</dbReference>
<sequence>MFDVREKELGEFMIRLLVIHKDSGFIWNFINVYGAAQNDQKQKFLSELSAFCSNCSHPLLIGGDFNILRKESDKNKPGGTNKWSSLFNSIIDVHELIELDLSGRHFTWSNNRNPPTFEKLDRFLVSPDWDLHYNNVNVTGLSRSFSDHVPLCLKTDYISPARREFRYELCWKLRPDFKNLVVNNWSLPVRSKNGIDIWKEKVKRLKKLLKGWNINVEGRYLKLKKELIGKIDMLDKKCEIMGISDSERIEKLDMEWNMKKIMEEEICKKNKLLERNSSMRVMKIPSSFIFWLKVGRGGLKFRS</sequence>
<dbReference type="InterPro" id="IPR005135">
    <property type="entry name" value="Endo/exonuclease/phosphatase"/>
</dbReference>
<dbReference type="GO" id="GO:0003824">
    <property type="term" value="F:catalytic activity"/>
    <property type="evidence" value="ECO:0007669"/>
    <property type="project" value="InterPro"/>
</dbReference>
<comment type="caution">
    <text evidence="2">The sequence shown here is derived from an EMBL/GenBank/DDBJ whole genome shotgun (WGS) entry which is preliminary data.</text>
</comment>